<protein>
    <submittedName>
        <fullName evidence="1">Beta-lactamase-like protein</fullName>
    </submittedName>
</protein>
<reference evidence="1" key="2">
    <citation type="journal article" date="2022" name="New Phytol.">
        <title>Evolutionary transition to the ectomycorrhizal habit in the genomes of a hyperdiverse lineage of mushroom-forming fungi.</title>
        <authorList>
            <person name="Looney B."/>
            <person name="Miyauchi S."/>
            <person name="Morin E."/>
            <person name="Drula E."/>
            <person name="Courty P.E."/>
            <person name="Kohler A."/>
            <person name="Kuo A."/>
            <person name="LaButti K."/>
            <person name="Pangilinan J."/>
            <person name="Lipzen A."/>
            <person name="Riley R."/>
            <person name="Andreopoulos W."/>
            <person name="He G."/>
            <person name="Johnson J."/>
            <person name="Nolan M."/>
            <person name="Tritt A."/>
            <person name="Barry K.W."/>
            <person name="Grigoriev I.V."/>
            <person name="Nagy L.G."/>
            <person name="Hibbett D."/>
            <person name="Henrissat B."/>
            <person name="Matheny P.B."/>
            <person name="Labbe J."/>
            <person name="Martin F.M."/>
        </authorList>
    </citation>
    <scope>NUCLEOTIDE SEQUENCE</scope>
    <source>
        <strain evidence="1">EC-137</strain>
    </source>
</reference>
<dbReference type="Proteomes" id="UP000814128">
    <property type="component" value="Unassembled WGS sequence"/>
</dbReference>
<comment type="caution">
    <text evidence="1">The sequence shown here is derived from an EMBL/GenBank/DDBJ whole genome shotgun (WGS) entry which is preliminary data.</text>
</comment>
<evidence type="ECO:0000313" key="1">
    <source>
        <dbReference type="EMBL" id="KAI0029437.1"/>
    </source>
</evidence>
<name>A0ACB8QCQ6_9AGAM</name>
<organism evidence="1 2">
    <name type="scientific">Vararia minispora EC-137</name>
    <dbReference type="NCBI Taxonomy" id="1314806"/>
    <lineage>
        <taxon>Eukaryota</taxon>
        <taxon>Fungi</taxon>
        <taxon>Dikarya</taxon>
        <taxon>Basidiomycota</taxon>
        <taxon>Agaricomycotina</taxon>
        <taxon>Agaricomycetes</taxon>
        <taxon>Russulales</taxon>
        <taxon>Lachnocladiaceae</taxon>
        <taxon>Vararia</taxon>
    </lineage>
</organism>
<gene>
    <name evidence="1" type="ORF">K488DRAFT_56358</name>
</gene>
<accession>A0ACB8QCQ6</accession>
<reference evidence="1" key="1">
    <citation type="submission" date="2021-02" db="EMBL/GenBank/DDBJ databases">
        <authorList>
            <consortium name="DOE Joint Genome Institute"/>
            <person name="Ahrendt S."/>
            <person name="Looney B.P."/>
            <person name="Miyauchi S."/>
            <person name="Morin E."/>
            <person name="Drula E."/>
            <person name="Courty P.E."/>
            <person name="Chicoki N."/>
            <person name="Fauchery L."/>
            <person name="Kohler A."/>
            <person name="Kuo A."/>
            <person name="Labutti K."/>
            <person name="Pangilinan J."/>
            <person name="Lipzen A."/>
            <person name="Riley R."/>
            <person name="Andreopoulos W."/>
            <person name="He G."/>
            <person name="Johnson J."/>
            <person name="Barry K.W."/>
            <person name="Grigoriev I.V."/>
            <person name="Nagy L."/>
            <person name="Hibbett D."/>
            <person name="Henrissat B."/>
            <person name="Matheny P.B."/>
            <person name="Labbe J."/>
            <person name="Martin F."/>
        </authorList>
    </citation>
    <scope>NUCLEOTIDE SEQUENCE</scope>
    <source>
        <strain evidence="1">EC-137</strain>
    </source>
</reference>
<dbReference type="EMBL" id="MU273676">
    <property type="protein sequence ID" value="KAI0029437.1"/>
    <property type="molecule type" value="Genomic_DNA"/>
</dbReference>
<proteinExistence type="predicted"/>
<evidence type="ECO:0000313" key="2">
    <source>
        <dbReference type="Proteomes" id="UP000814128"/>
    </source>
</evidence>
<keyword evidence="2" id="KW-1185">Reference proteome</keyword>
<sequence>MSSPADLKRVTKLSITFLVDNSIEWMTKLPPGFVHEVPQFLRNHTPPPDPRTGVPALDFENFCCGAHGLSVLIETEDPDTGVLHRTLFDAGPDSRSITRNLVALAVDPASVSRAVLSHWHSDHSGGLLSFLRARSFSSAAAAPPCVVDVHPDRPLARGIKPPQLGRVLCRLPADPTLDELTQAGATVEMHAAPHGVAGGTVWVSGEIPRVTPFEEGLIGGVRWREGGGWVDEPNLMDERYVAVDVAGKGLVIFSACSHAGIVNVVKDAVRTFKRPVHMVVGGLHLAGPELAPRIAPTVAFLVRGLVPAPTYVLPMHCSGFAAKCALAEALGDGCVPAGTGIKVVVETREGERALDARLIGSFEGM</sequence>